<keyword evidence="2" id="KW-1185">Reference proteome</keyword>
<dbReference type="InterPro" id="IPR036388">
    <property type="entry name" value="WH-like_DNA-bd_sf"/>
</dbReference>
<dbReference type="Gene3D" id="1.10.10.10">
    <property type="entry name" value="Winged helix-like DNA-binding domain superfamily/Winged helix DNA-binding domain"/>
    <property type="match status" value="1"/>
</dbReference>
<dbReference type="SUPFAM" id="SSF88659">
    <property type="entry name" value="Sigma3 and sigma4 domains of RNA polymerase sigma factors"/>
    <property type="match status" value="1"/>
</dbReference>
<dbReference type="InterPro" id="IPR013324">
    <property type="entry name" value="RNA_pol_sigma_r3/r4-like"/>
</dbReference>
<comment type="caution">
    <text evidence="1">The sequence shown here is derived from an EMBL/GenBank/DDBJ whole genome shotgun (WGS) entry which is preliminary data.</text>
</comment>
<proteinExistence type="predicted"/>
<evidence type="ECO:0008006" key="3">
    <source>
        <dbReference type="Google" id="ProtNLM"/>
    </source>
</evidence>
<dbReference type="Proteomes" id="UP000612282">
    <property type="component" value="Unassembled WGS sequence"/>
</dbReference>
<sequence>MSAARYMEKGTALLGSGHGGENFLEKAVPFSLPGAGAGPLFDWFLDRFAQLTWNIPAEAFGPGLPPREMRPRGLERFLLEDADYPQRDRIWAAVIAGSRRPGADEAYRILALGLATRGLRGFRDRLAIRDRSDLADIDHDLVAGFLRRLATIDTGTTNLGMKLIDSGITHAKVRLRQSRLRPPTINSVSLPYDDPYALLVGLAAESALAPLDVQLLSLTAVDGLSIKDAAKHLGIGEQAAYKRRQRAEARIRRHLTGRGARA</sequence>
<reference evidence="1 2" key="1">
    <citation type="submission" date="2021-01" db="EMBL/GenBank/DDBJ databases">
        <title>Whole genome shotgun sequence of Actinoplanes couchii NBRC 106145.</title>
        <authorList>
            <person name="Komaki H."/>
            <person name="Tamura T."/>
        </authorList>
    </citation>
    <scope>NUCLEOTIDE SEQUENCE [LARGE SCALE GENOMIC DNA]</scope>
    <source>
        <strain evidence="1 2">NBRC 106145</strain>
    </source>
</reference>
<evidence type="ECO:0000313" key="1">
    <source>
        <dbReference type="EMBL" id="GID51668.1"/>
    </source>
</evidence>
<dbReference type="EMBL" id="BOMG01000003">
    <property type="protein sequence ID" value="GID51668.1"/>
    <property type="molecule type" value="Genomic_DNA"/>
</dbReference>
<protein>
    <recommendedName>
        <fullName evidence="3">RNA polymerase, sigma-24 subunit, ECF subfamily</fullName>
    </recommendedName>
</protein>
<gene>
    <name evidence="1" type="ORF">Aco03nite_000720</name>
</gene>
<name>A0ABQ3WZR0_9ACTN</name>
<evidence type="ECO:0000313" key="2">
    <source>
        <dbReference type="Proteomes" id="UP000612282"/>
    </source>
</evidence>
<organism evidence="1 2">
    <name type="scientific">Actinoplanes couchii</name>
    <dbReference type="NCBI Taxonomy" id="403638"/>
    <lineage>
        <taxon>Bacteria</taxon>
        <taxon>Bacillati</taxon>
        <taxon>Actinomycetota</taxon>
        <taxon>Actinomycetes</taxon>
        <taxon>Micromonosporales</taxon>
        <taxon>Micromonosporaceae</taxon>
        <taxon>Actinoplanes</taxon>
    </lineage>
</organism>
<accession>A0ABQ3WZR0</accession>